<accession>A0A251TBC1</accession>
<keyword evidence="4" id="KW-0653">Protein transport</keyword>
<evidence type="ECO:0000256" key="4">
    <source>
        <dbReference type="ARBA" id="ARBA00022927"/>
    </source>
</evidence>
<dbReference type="STRING" id="4232.A0A251TBC1"/>
<dbReference type="GO" id="GO:0015031">
    <property type="term" value="P:protein transport"/>
    <property type="evidence" value="ECO:0007669"/>
    <property type="project" value="UniProtKB-KW"/>
</dbReference>
<keyword evidence="3" id="KW-0509">mRNA transport</keyword>
<evidence type="ECO:0000313" key="8">
    <source>
        <dbReference type="EMBL" id="KAF5770535.1"/>
    </source>
</evidence>
<evidence type="ECO:0000256" key="3">
    <source>
        <dbReference type="ARBA" id="ARBA00022816"/>
    </source>
</evidence>
<dbReference type="AlphaFoldDB" id="A0A251TBC1"/>
<dbReference type="GO" id="GO:0005643">
    <property type="term" value="C:nuclear pore"/>
    <property type="evidence" value="ECO:0007669"/>
    <property type="project" value="UniProtKB-SubCell"/>
</dbReference>
<protein>
    <submittedName>
        <fullName evidence="9">Uncharacterized protein</fullName>
    </submittedName>
</protein>
<reference evidence="8 10" key="1">
    <citation type="journal article" date="2017" name="Nature">
        <title>The sunflower genome provides insights into oil metabolism, flowering and Asterid evolution.</title>
        <authorList>
            <person name="Badouin H."/>
            <person name="Gouzy J."/>
            <person name="Grassa C.J."/>
            <person name="Murat F."/>
            <person name="Staton S.E."/>
            <person name="Cottret L."/>
            <person name="Lelandais-Briere C."/>
            <person name="Owens G.L."/>
            <person name="Carrere S."/>
            <person name="Mayjonade B."/>
            <person name="Legrand L."/>
            <person name="Gill N."/>
            <person name="Kane N.C."/>
            <person name="Bowers J.E."/>
            <person name="Hubner S."/>
            <person name="Bellec A."/>
            <person name="Berard A."/>
            <person name="Berges H."/>
            <person name="Blanchet N."/>
            <person name="Boniface M.C."/>
            <person name="Brunel D."/>
            <person name="Catrice O."/>
            <person name="Chaidir N."/>
            <person name="Claudel C."/>
            <person name="Donnadieu C."/>
            <person name="Faraut T."/>
            <person name="Fievet G."/>
            <person name="Helmstetter N."/>
            <person name="King M."/>
            <person name="Knapp S.J."/>
            <person name="Lai Z."/>
            <person name="Le Paslier M.C."/>
            <person name="Lippi Y."/>
            <person name="Lorenzon L."/>
            <person name="Mandel J.R."/>
            <person name="Marage G."/>
            <person name="Marchand G."/>
            <person name="Marquand E."/>
            <person name="Bret-Mestries E."/>
            <person name="Morien E."/>
            <person name="Nambeesan S."/>
            <person name="Nguyen T."/>
            <person name="Pegot-Espagnet P."/>
            <person name="Pouilly N."/>
            <person name="Raftis F."/>
            <person name="Sallet E."/>
            <person name="Schiex T."/>
            <person name="Thomas J."/>
            <person name="Vandecasteele C."/>
            <person name="Vares D."/>
            <person name="Vear F."/>
            <person name="Vautrin S."/>
            <person name="Crespi M."/>
            <person name="Mangin B."/>
            <person name="Burke J.M."/>
            <person name="Salse J."/>
            <person name="Munos S."/>
            <person name="Vincourt P."/>
            <person name="Rieseberg L.H."/>
            <person name="Langlade N.B."/>
        </authorList>
    </citation>
    <scope>NUCLEOTIDE SEQUENCE [LARGE SCALE GENOMIC DNA]</scope>
    <source>
        <strain evidence="10">cv. SF193</strain>
        <tissue evidence="8">Leaves</tissue>
    </source>
</reference>
<proteinExistence type="predicted"/>
<dbReference type="Proteomes" id="UP000215914">
    <property type="component" value="Chromosome 11"/>
</dbReference>
<dbReference type="GO" id="GO:0017056">
    <property type="term" value="F:structural constituent of nuclear pore"/>
    <property type="evidence" value="ECO:0007669"/>
    <property type="project" value="InterPro"/>
</dbReference>
<evidence type="ECO:0000313" key="9">
    <source>
        <dbReference type="EMBL" id="OTG08457.1"/>
    </source>
</evidence>
<keyword evidence="2" id="KW-0813">Transport</keyword>
<dbReference type="GO" id="GO:0051028">
    <property type="term" value="P:mRNA transport"/>
    <property type="evidence" value="ECO:0007669"/>
    <property type="project" value="UniProtKB-KW"/>
</dbReference>
<dbReference type="PANTHER" id="PTHR13003">
    <property type="entry name" value="NUP107-RELATED"/>
    <property type="match status" value="1"/>
</dbReference>
<dbReference type="InParanoid" id="A0A251TBC1"/>
<evidence type="ECO:0000256" key="6">
    <source>
        <dbReference type="ARBA" id="ARBA00023132"/>
    </source>
</evidence>
<evidence type="ECO:0000256" key="2">
    <source>
        <dbReference type="ARBA" id="ARBA00022448"/>
    </source>
</evidence>
<evidence type="ECO:0000256" key="5">
    <source>
        <dbReference type="ARBA" id="ARBA00023010"/>
    </source>
</evidence>
<evidence type="ECO:0000256" key="7">
    <source>
        <dbReference type="ARBA" id="ARBA00023242"/>
    </source>
</evidence>
<dbReference type="InterPro" id="IPR007252">
    <property type="entry name" value="Nup84/Nup107"/>
</dbReference>
<name>A0A251TBC1_HELAN</name>
<evidence type="ECO:0000313" key="10">
    <source>
        <dbReference type="Proteomes" id="UP000215914"/>
    </source>
</evidence>
<dbReference type="Gramene" id="mRNA:HanXRQr2_Chr14g0660501">
    <property type="protein sequence ID" value="mRNA:HanXRQr2_Chr14g0660501"/>
    <property type="gene ID" value="HanXRQr2_Chr14g0660501"/>
</dbReference>
<dbReference type="EMBL" id="MNCJ02000329">
    <property type="protein sequence ID" value="KAF5770535.1"/>
    <property type="molecule type" value="Genomic_DNA"/>
</dbReference>
<keyword evidence="7" id="KW-0539">Nucleus</keyword>
<keyword evidence="5" id="KW-0811">Translocation</keyword>
<organism evidence="9 10">
    <name type="scientific">Helianthus annuus</name>
    <name type="common">Common sunflower</name>
    <dbReference type="NCBI Taxonomy" id="4232"/>
    <lineage>
        <taxon>Eukaryota</taxon>
        <taxon>Viridiplantae</taxon>
        <taxon>Streptophyta</taxon>
        <taxon>Embryophyta</taxon>
        <taxon>Tracheophyta</taxon>
        <taxon>Spermatophyta</taxon>
        <taxon>Magnoliopsida</taxon>
        <taxon>eudicotyledons</taxon>
        <taxon>Gunneridae</taxon>
        <taxon>Pentapetalae</taxon>
        <taxon>asterids</taxon>
        <taxon>campanulids</taxon>
        <taxon>Asterales</taxon>
        <taxon>Asteraceae</taxon>
        <taxon>Asteroideae</taxon>
        <taxon>Heliantheae alliance</taxon>
        <taxon>Heliantheae</taxon>
        <taxon>Helianthus</taxon>
    </lineage>
</organism>
<evidence type="ECO:0000256" key="1">
    <source>
        <dbReference type="ARBA" id="ARBA00004567"/>
    </source>
</evidence>
<dbReference type="EMBL" id="CM007900">
    <property type="protein sequence ID" value="OTG08457.1"/>
    <property type="molecule type" value="Genomic_DNA"/>
</dbReference>
<reference evidence="9" key="2">
    <citation type="submission" date="2017-02" db="EMBL/GenBank/DDBJ databases">
        <title>Sunflower complete genome.</title>
        <authorList>
            <person name="Langlade N."/>
            <person name="Munos S."/>
        </authorList>
    </citation>
    <scope>NUCLEOTIDE SEQUENCE [LARGE SCALE GENOMIC DNA]</scope>
    <source>
        <tissue evidence="9">Leaves</tissue>
    </source>
</reference>
<reference evidence="8" key="3">
    <citation type="submission" date="2020-06" db="EMBL/GenBank/DDBJ databases">
        <title>Helianthus annuus Genome sequencing and assembly Release 2.</title>
        <authorList>
            <person name="Gouzy J."/>
            <person name="Langlade N."/>
            <person name="Munos S."/>
        </authorList>
    </citation>
    <scope>NUCLEOTIDE SEQUENCE</scope>
    <source>
        <tissue evidence="8">Leaves</tissue>
    </source>
</reference>
<keyword evidence="10" id="KW-1185">Reference proteome</keyword>
<keyword evidence="6" id="KW-0906">Nuclear pore complex</keyword>
<gene>
    <name evidence="9" type="ORF">HannXRQ_Chr11g0341991</name>
    <name evidence="8" type="ORF">HanXRQr2_Chr14g0660501</name>
</gene>
<dbReference type="PANTHER" id="PTHR13003:SF2">
    <property type="entry name" value="NUCLEAR PORE COMPLEX PROTEIN NUP107"/>
    <property type="match status" value="1"/>
</dbReference>
<sequence>MVIQWLCFTPPSTINDATRVGSKLLNRELMHSNVLFREFGLISMWRVPTMPIGTHTLLSLLAEPLKHPSETSISTEDRETSDSLREFHDWLCNLFSKTLENHLRFPSSPSPFWFKASSMRVSPSSPSLRIASQTSSSKIRSPMIADSLQTQISC</sequence>
<comment type="subcellular location">
    <subcellularLocation>
        <location evidence="1">Nucleus</location>
        <location evidence="1">Nuclear pore complex</location>
    </subcellularLocation>
</comment>